<reference evidence="2 3" key="1">
    <citation type="journal article" date="2017" name="Int. J. Syst. Evol. Microbiol.">
        <title>Pseudokineococcus basanitobsidens sp. nov., isolated from volcanic rock.</title>
        <authorList>
            <person name="Lee D.W."/>
            <person name="Park M.Y."/>
            <person name="Kim J.J."/>
            <person name="Kim B.S."/>
        </authorList>
    </citation>
    <scope>NUCLEOTIDE SEQUENCE [LARGE SCALE GENOMIC DNA]</scope>
    <source>
        <strain evidence="2 3">DSM 103726</strain>
    </source>
</reference>
<proteinExistence type="predicted"/>
<accession>A0ABU8RM64</accession>
<comment type="caution">
    <text evidence="2">The sequence shown here is derived from an EMBL/GenBank/DDBJ whole genome shotgun (WGS) entry which is preliminary data.</text>
</comment>
<dbReference type="Proteomes" id="UP001387100">
    <property type="component" value="Unassembled WGS sequence"/>
</dbReference>
<dbReference type="Pfam" id="PF01872">
    <property type="entry name" value="RibD_C"/>
    <property type="match status" value="1"/>
</dbReference>
<organism evidence="2 3">
    <name type="scientific">Pseudokineococcus basanitobsidens</name>
    <dbReference type="NCBI Taxonomy" id="1926649"/>
    <lineage>
        <taxon>Bacteria</taxon>
        <taxon>Bacillati</taxon>
        <taxon>Actinomycetota</taxon>
        <taxon>Actinomycetes</taxon>
        <taxon>Kineosporiales</taxon>
        <taxon>Kineosporiaceae</taxon>
        <taxon>Pseudokineococcus</taxon>
    </lineage>
</organism>
<gene>
    <name evidence="2" type="ORF">WDZ17_12590</name>
</gene>
<dbReference type="InterPro" id="IPR002734">
    <property type="entry name" value="RibDG_C"/>
</dbReference>
<dbReference type="RefSeq" id="WP_339575514.1">
    <property type="nucleotide sequence ID" value="NZ_JBBIAA010000016.1"/>
</dbReference>
<evidence type="ECO:0000259" key="1">
    <source>
        <dbReference type="Pfam" id="PF01872"/>
    </source>
</evidence>
<name>A0ABU8RM64_9ACTN</name>
<dbReference type="Gene3D" id="3.40.430.10">
    <property type="entry name" value="Dihydrofolate Reductase, subunit A"/>
    <property type="match status" value="1"/>
</dbReference>
<dbReference type="SUPFAM" id="SSF53597">
    <property type="entry name" value="Dihydrofolate reductase-like"/>
    <property type="match status" value="1"/>
</dbReference>
<dbReference type="InterPro" id="IPR024072">
    <property type="entry name" value="DHFR-like_dom_sf"/>
</dbReference>
<evidence type="ECO:0000313" key="3">
    <source>
        <dbReference type="Proteomes" id="UP001387100"/>
    </source>
</evidence>
<evidence type="ECO:0000313" key="2">
    <source>
        <dbReference type="EMBL" id="MEJ5946131.1"/>
    </source>
</evidence>
<dbReference type="EMBL" id="JBBIAA010000016">
    <property type="protein sequence ID" value="MEJ5946131.1"/>
    <property type="molecule type" value="Genomic_DNA"/>
</dbReference>
<keyword evidence="3" id="KW-1185">Reference proteome</keyword>
<protein>
    <submittedName>
        <fullName evidence="2">Dihydrofolate reductase family protein</fullName>
    </submittedName>
</protein>
<sequence>MRRLVVSVLTSLDGYYEGPGKDLSPLPFEDAFNDHNLGLLRSAGTLVYGSTWYPANWEHWSAVAADESSGERDREIAALVTSSDSLVVSNSLSVPPDAPWASATRVVRRDDAPAELARLKQGEGGDLLMFGSATTWNPLLRRGLVDELVVLVGAALVGDGSPLYTGARAGLRLLGARVLPGSQLVELRYDAAQPQG</sequence>
<feature type="domain" description="Bacterial bifunctional deaminase-reductase C-terminal" evidence="1">
    <location>
        <begin position="4"/>
        <end position="167"/>
    </location>
</feature>